<name>A0A6J5ZEQ7_9ZZZZ</name>
<organism evidence="1">
    <name type="scientific">freshwater metagenome</name>
    <dbReference type="NCBI Taxonomy" id="449393"/>
    <lineage>
        <taxon>unclassified sequences</taxon>
        <taxon>metagenomes</taxon>
        <taxon>ecological metagenomes</taxon>
    </lineage>
</organism>
<dbReference type="EMBL" id="CAESAM010000070">
    <property type="protein sequence ID" value="CAB4341061.1"/>
    <property type="molecule type" value="Genomic_DNA"/>
</dbReference>
<gene>
    <name evidence="1" type="ORF">UFOPK4171_00754</name>
</gene>
<reference evidence="1" key="1">
    <citation type="submission" date="2020-05" db="EMBL/GenBank/DDBJ databases">
        <authorList>
            <person name="Chiriac C."/>
            <person name="Salcher M."/>
            <person name="Ghai R."/>
            <person name="Kavagutti S V."/>
        </authorList>
    </citation>
    <scope>NUCLEOTIDE SEQUENCE</scope>
</reference>
<sequence>MLLTLKFADLEVTFFFPTVATAWYWPSALTAVATVVIFHEPLLDEVVLSEVLFQTTPLKELIVIAALAAGFTCP</sequence>
<accession>A0A6J5ZEQ7</accession>
<dbReference type="AlphaFoldDB" id="A0A6J5ZEQ7"/>
<evidence type="ECO:0000313" key="1">
    <source>
        <dbReference type="EMBL" id="CAB4341061.1"/>
    </source>
</evidence>
<proteinExistence type="predicted"/>
<protein>
    <submittedName>
        <fullName evidence="1">Unannotated protein</fullName>
    </submittedName>
</protein>